<keyword evidence="6" id="KW-0106">Calcium</keyword>
<feature type="chain" id="PRO_5003862657" description="Feruloyl esterase" evidence="8">
    <location>
        <begin position="24"/>
        <end position="552"/>
    </location>
</feature>
<dbReference type="GO" id="GO:0046872">
    <property type="term" value="F:metal ion binding"/>
    <property type="evidence" value="ECO:0007669"/>
    <property type="project" value="UniProtKB-KW"/>
</dbReference>
<proteinExistence type="inferred from homology"/>
<comment type="caution">
    <text evidence="9">The sequence shown here is derived from an EMBL/GenBank/DDBJ whole genome shotgun (WGS) entry which is preliminary data.</text>
</comment>
<evidence type="ECO:0000256" key="6">
    <source>
        <dbReference type="ARBA" id="ARBA00022837"/>
    </source>
</evidence>
<dbReference type="OrthoDB" id="7197884at2"/>
<dbReference type="EMBL" id="ALJF01000008">
    <property type="protein sequence ID" value="EKF59703.1"/>
    <property type="molecule type" value="Genomic_DNA"/>
</dbReference>
<evidence type="ECO:0000256" key="1">
    <source>
        <dbReference type="ARBA" id="ARBA00006249"/>
    </source>
</evidence>
<sequence>MKHVHLTAAALLLLGLDPSAAKAAIACADLAKSENQPSDVTITEAVETPPGDEVSVAHCLVRGKTPDRQGIDGKTYTIRFELRLPVEWNERFVHQFNGGNDGAVVPALGPLLGGRKSDTALGRGYAVVSSDAGHDGNTNPDRGLAGGAAFGFDPQARRDYGYGAVATLQPLAEQIVETHYGKPIAYRYGIGSSNGGRHGMMAAERMPEVFDGLLVGYPGFNLPKAAIQHALDIQAWSKVDADIAKAFSRDDLKLVADGVLAACDSLDGVSDGMVADADACEATFKIETLACESGANTGCLRPEQIEALKTSVAGPKDAKGRALYTNWIFDTGIASGNWRTWKLESPIEPWGNRPIIGVMGAASLAQVFTTPPTEVGGTPDELIAFLRDFDVVRDGAKIAATDDTFTESAMDFMVPPGADDPRLDAFREAGNKMLVFHGNSDPVFSVVDTVDWYKKLDANHDGKASDFVKLYRIPGMPHGASGPSFNDFDFFTPLVDWVEQGKAPSGVAAGITQDNAEAATLGGTRFLYCPYPAVTRAADDPSAEGEGRYICR</sequence>
<dbReference type="Gene3D" id="3.40.50.1820">
    <property type="entry name" value="alpha/beta hydrolase"/>
    <property type="match status" value="1"/>
</dbReference>
<name>K2PFM4_9HYPH</name>
<dbReference type="InterPro" id="IPR011118">
    <property type="entry name" value="Tannase/feruloyl_esterase"/>
</dbReference>
<comment type="similarity">
    <text evidence="1">Belongs to the tannase family.</text>
</comment>
<keyword evidence="10" id="KW-1185">Reference proteome</keyword>
<evidence type="ECO:0000256" key="8">
    <source>
        <dbReference type="SAM" id="SignalP"/>
    </source>
</evidence>
<evidence type="ECO:0000256" key="7">
    <source>
        <dbReference type="ARBA" id="ARBA00023157"/>
    </source>
</evidence>
<dbReference type="InterPro" id="IPR029058">
    <property type="entry name" value="AB_hydrolase_fold"/>
</dbReference>
<evidence type="ECO:0000256" key="4">
    <source>
        <dbReference type="ARBA" id="ARBA00022729"/>
    </source>
</evidence>
<dbReference type="Proteomes" id="UP000007123">
    <property type="component" value="Unassembled WGS sequence"/>
</dbReference>
<dbReference type="Pfam" id="PF07519">
    <property type="entry name" value="Tannase"/>
    <property type="match status" value="1"/>
</dbReference>
<dbReference type="eggNOG" id="COG3509">
    <property type="taxonomic scope" value="Bacteria"/>
</dbReference>
<dbReference type="AlphaFoldDB" id="K2PFM4"/>
<organism evidence="9 10">
    <name type="scientific">Agrobacterium albertimagni AOL15</name>
    <dbReference type="NCBI Taxonomy" id="1156935"/>
    <lineage>
        <taxon>Bacteria</taxon>
        <taxon>Pseudomonadati</taxon>
        <taxon>Pseudomonadota</taxon>
        <taxon>Alphaproteobacteria</taxon>
        <taxon>Hyphomicrobiales</taxon>
        <taxon>Rhizobiaceae</taxon>
        <taxon>Rhizobium/Agrobacterium group</taxon>
        <taxon>Agrobacterium</taxon>
    </lineage>
</organism>
<evidence type="ECO:0000256" key="2">
    <source>
        <dbReference type="ARBA" id="ARBA00022487"/>
    </source>
</evidence>
<protein>
    <recommendedName>
        <fullName evidence="11">Feruloyl esterase</fullName>
    </recommendedName>
</protein>
<dbReference type="SUPFAM" id="SSF53474">
    <property type="entry name" value="alpha/beta-Hydrolases"/>
    <property type="match status" value="1"/>
</dbReference>
<dbReference type="STRING" id="1156935.QWE_10782"/>
<dbReference type="PANTHER" id="PTHR33938">
    <property type="entry name" value="FERULOYL ESTERASE B-RELATED"/>
    <property type="match status" value="1"/>
</dbReference>
<evidence type="ECO:0000256" key="5">
    <source>
        <dbReference type="ARBA" id="ARBA00022801"/>
    </source>
</evidence>
<keyword evidence="5" id="KW-0378">Hydrolase</keyword>
<evidence type="ECO:0008006" key="11">
    <source>
        <dbReference type="Google" id="ProtNLM"/>
    </source>
</evidence>
<keyword evidence="2" id="KW-0719">Serine esterase</keyword>
<keyword evidence="3" id="KW-0479">Metal-binding</keyword>
<dbReference type="PATRIC" id="fig|1156935.5.peg.2184"/>
<gene>
    <name evidence="9" type="ORF">QWE_10782</name>
</gene>
<keyword evidence="7" id="KW-1015">Disulfide bond</keyword>
<dbReference type="RefSeq" id="WP_006726148.1">
    <property type="nucleotide sequence ID" value="NZ_ALJF01000008.1"/>
</dbReference>
<evidence type="ECO:0000313" key="9">
    <source>
        <dbReference type="EMBL" id="EKF59703.1"/>
    </source>
</evidence>
<evidence type="ECO:0000313" key="10">
    <source>
        <dbReference type="Proteomes" id="UP000007123"/>
    </source>
</evidence>
<dbReference type="GO" id="GO:0052689">
    <property type="term" value="F:carboxylic ester hydrolase activity"/>
    <property type="evidence" value="ECO:0007669"/>
    <property type="project" value="UniProtKB-KW"/>
</dbReference>
<evidence type="ECO:0000256" key="3">
    <source>
        <dbReference type="ARBA" id="ARBA00022723"/>
    </source>
</evidence>
<reference evidence="9 10" key="1">
    <citation type="journal article" date="2012" name="J. Bacteriol.">
        <title>Draft Genome Sequence of Agrobacterium albertimagni Strain AOL15.</title>
        <authorList>
            <person name="Trimble W.L."/>
            <person name="Phung le T."/>
            <person name="Meyer F."/>
            <person name="Gilbert J.A."/>
            <person name="Silver S."/>
        </authorList>
    </citation>
    <scope>NUCLEOTIDE SEQUENCE [LARGE SCALE GENOMIC DNA]</scope>
    <source>
        <strain evidence="9 10">AOL15</strain>
    </source>
</reference>
<dbReference type="PANTHER" id="PTHR33938:SF15">
    <property type="entry name" value="FERULOYL ESTERASE B-RELATED"/>
    <property type="match status" value="1"/>
</dbReference>
<keyword evidence="4 8" id="KW-0732">Signal</keyword>
<feature type="signal peptide" evidence="8">
    <location>
        <begin position="1"/>
        <end position="23"/>
    </location>
</feature>
<accession>K2PFM4</accession>